<reference evidence="8 9" key="1">
    <citation type="journal article" date="2024" name="IMA Fungus">
        <title>Apiospora arundinis, a panoply of carbohydrate-active enzymes and secondary metabolites.</title>
        <authorList>
            <person name="Sorensen T."/>
            <person name="Petersen C."/>
            <person name="Muurmann A.T."/>
            <person name="Christiansen J.V."/>
            <person name="Brundto M.L."/>
            <person name="Overgaard C.K."/>
            <person name="Boysen A.T."/>
            <person name="Wollenberg R.D."/>
            <person name="Larsen T.O."/>
            <person name="Sorensen J.L."/>
            <person name="Nielsen K.L."/>
            <person name="Sondergaard T.E."/>
        </authorList>
    </citation>
    <scope>NUCLEOTIDE SEQUENCE [LARGE SCALE GENOMIC DNA]</scope>
    <source>
        <strain evidence="8 9">AAU 773</strain>
    </source>
</reference>
<dbReference type="PANTHER" id="PTHR24305">
    <property type="entry name" value="CYTOCHROME P450"/>
    <property type="match status" value="1"/>
</dbReference>
<evidence type="ECO:0000313" key="8">
    <source>
        <dbReference type="EMBL" id="KAK8876904.1"/>
    </source>
</evidence>
<keyword evidence="9" id="KW-1185">Reference proteome</keyword>
<dbReference type="CDD" id="cd11058">
    <property type="entry name" value="CYP60B-like"/>
    <property type="match status" value="1"/>
</dbReference>
<keyword evidence="7" id="KW-0812">Transmembrane</keyword>
<evidence type="ECO:0000256" key="2">
    <source>
        <dbReference type="ARBA" id="ARBA00010617"/>
    </source>
</evidence>
<dbReference type="PROSITE" id="PS00086">
    <property type="entry name" value="CYTOCHROME_P450"/>
    <property type="match status" value="1"/>
</dbReference>
<sequence length="519" mass="58421">MTALHPLTTQGTHMNTALLVGAVAISLAIYAIGTIIYRLWLHPLAKVPGPKYMAVSDVPGQWISYINLDMVRQATVLHRKYGPIVRIGPDRLAIEGSISWPEVYGIRSTSDQDEFSKIPDFAIPNDHLALLGANRENHRRQRRQMNHAFSSAALHEQEAVIMQYIDKFMDKITERAKRGEALNIVDWLNFTTFDIIGDLAFADSFHSLDGDTTFVKNIFRGSIGTSYRRFLWQFPLLKLPLMMVIGAKELAVATAAGKENFKMGRLKGQARMAMGAEPKDGRRDFATYMLRKGKDGESVLSDEEVQTLSSVLVIAGSETTATALSGFSFLITTNLEKQQILAEEIRSAFTDETDITLTGTGHLEYLNAVIEETLRLYPPAAALPPRVSPGAELHGLWVPRGTKIHVYQNATNRNPDHFKDPDSFEPERWLNPNHPRYNPRFASDKKQLVKPFSNGPRDCIGKNLAYTEMRVIISRLLYRFDIELLPGQERWMSKQKSSFIWVKGPLEVKLKPRAGITLD</sequence>
<comment type="cofactor">
    <cofactor evidence="1">
        <name>heme</name>
        <dbReference type="ChEBI" id="CHEBI:30413"/>
    </cofactor>
</comment>
<comment type="similarity">
    <text evidence="2 6">Belongs to the cytochrome P450 family.</text>
</comment>
<dbReference type="InterPro" id="IPR017972">
    <property type="entry name" value="Cyt_P450_CS"/>
</dbReference>
<dbReference type="InterPro" id="IPR002401">
    <property type="entry name" value="Cyt_P450_E_grp-I"/>
</dbReference>
<organism evidence="8 9">
    <name type="scientific">Apiospora arundinis</name>
    <dbReference type="NCBI Taxonomy" id="335852"/>
    <lineage>
        <taxon>Eukaryota</taxon>
        <taxon>Fungi</taxon>
        <taxon>Dikarya</taxon>
        <taxon>Ascomycota</taxon>
        <taxon>Pezizomycotina</taxon>
        <taxon>Sordariomycetes</taxon>
        <taxon>Xylariomycetidae</taxon>
        <taxon>Amphisphaeriales</taxon>
        <taxon>Apiosporaceae</taxon>
        <taxon>Apiospora</taxon>
    </lineage>
</organism>
<evidence type="ECO:0000256" key="5">
    <source>
        <dbReference type="ARBA" id="ARBA00023004"/>
    </source>
</evidence>
<gene>
    <name evidence="8" type="ORF">PGQ11_001850</name>
</gene>
<dbReference type="EMBL" id="JAPCWZ010000002">
    <property type="protein sequence ID" value="KAK8876904.1"/>
    <property type="molecule type" value="Genomic_DNA"/>
</dbReference>
<dbReference type="PRINTS" id="PR00385">
    <property type="entry name" value="P450"/>
</dbReference>
<dbReference type="InterPro" id="IPR050121">
    <property type="entry name" value="Cytochrome_P450_monoxygenase"/>
</dbReference>
<comment type="caution">
    <text evidence="8">The sequence shown here is derived from an EMBL/GenBank/DDBJ whole genome shotgun (WGS) entry which is preliminary data.</text>
</comment>
<proteinExistence type="inferred from homology"/>
<keyword evidence="6" id="KW-0560">Oxidoreductase</keyword>
<keyword evidence="4 6" id="KW-0479">Metal-binding</keyword>
<evidence type="ECO:0000256" key="6">
    <source>
        <dbReference type="RuleBase" id="RU000461"/>
    </source>
</evidence>
<dbReference type="SUPFAM" id="SSF48264">
    <property type="entry name" value="Cytochrome P450"/>
    <property type="match status" value="1"/>
</dbReference>
<evidence type="ECO:0000313" key="9">
    <source>
        <dbReference type="Proteomes" id="UP001390339"/>
    </source>
</evidence>
<evidence type="ECO:0000256" key="3">
    <source>
        <dbReference type="ARBA" id="ARBA00022617"/>
    </source>
</evidence>
<feature type="transmembrane region" description="Helical" evidence="7">
    <location>
        <begin position="17"/>
        <end position="41"/>
    </location>
</feature>
<dbReference type="InterPro" id="IPR001128">
    <property type="entry name" value="Cyt_P450"/>
</dbReference>
<evidence type="ECO:0000256" key="1">
    <source>
        <dbReference type="ARBA" id="ARBA00001971"/>
    </source>
</evidence>
<keyword evidence="7" id="KW-0472">Membrane</keyword>
<dbReference type="Gene3D" id="1.10.630.10">
    <property type="entry name" value="Cytochrome P450"/>
    <property type="match status" value="1"/>
</dbReference>
<dbReference type="Proteomes" id="UP001390339">
    <property type="component" value="Unassembled WGS sequence"/>
</dbReference>
<protein>
    <submittedName>
        <fullName evidence="8">Cytochrome p450 3a17</fullName>
    </submittedName>
</protein>
<evidence type="ECO:0000256" key="7">
    <source>
        <dbReference type="SAM" id="Phobius"/>
    </source>
</evidence>
<dbReference type="Pfam" id="PF00067">
    <property type="entry name" value="p450"/>
    <property type="match status" value="1"/>
</dbReference>
<name>A0ABR2JGC1_9PEZI</name>
<dbReference type="PRINTS" id="PR00463">
    <property type="entry name" value="EP450I"/>
</dbReference>
<keyword evidence="6" id="KW-0503">Monooxygenase</keyword>
<keyword evidence="5 6" id="KW-0408">Iron</keyword>
<dbReference type="InterPro" id="IPR036396">
    <property type="entry name" value="Cyt_P450_sf"/>
</dbReference>
<keyword evidence="7" id="KW-1133">Transmembrane helix</keyword>
<accession>A0ABR2JGC1</accession>
<keyword evidence="3 6" id="KW-0349">Heme</keyword>
<dbReference type="PANTHER" id="PTHR24305:SF210">
    <property type="entry name" value="CYTOCHROME P450 MONOOXYGENASE ASQL-RELATED"/>
    <property type="match status" value="1"/>
</dbReference>
<evidence type="ECO:0000256" key="4">
    <source>
        <dbReference type="ARBA" id="ARBA00022723"/>
    </source>
</evidence>